<dbReference type="GO" id="GO:0042910">
    <property type="term" value="F:xenobiotic transmembrane transporter activity"/>
    <property type="evidence" value="ECO:0007669"/>
    <property type="project" value="TreeGrafter"/>
</dbReference>
<accession>A0A1B1UC10</accession>
<dbReference type="AlphaFoldDB" id="A0A1B1UC10"/>
<gene>
    <name evidence="2" type="ORF">LMTR13_08985</name>
</gene>
<dbReference type="Pfam" id="PF00873">
    <property type="entry name" value="ACR_tran"/>
    <property type="match status" value="1"/>
</dbReference>
<dbReference type="Gene3D" id="1.20.1640.10">
    <property type="entry name" value="Multidrug efflux transporter AcrB transmembrane domain"/>
    <property type="match status" value="1"/>
</dbReference>
<evidence type="ECO:0000256" key="1">
    <source>
        <dbReference type="SAM" id="Phobius"/>
    </source>
</evidence>
<keyword evidence="1" id="KW-1133">Transmembrane helix</keyword>
<dbReference type="InterPro" id="IPR001036">
    <property type="entry name" value="Acrflvin-R"/>
</dbReference>
<protein>
    <recommendedName>
        <fullName evidence="4">Efflux RND transporter permease subunit</fullName>
    </recommendedName>
</protein>
<dbReference type="PANTHER" id="PTHR32063:SF11">
    <property type="entry name" value="CATION OR DRUG EFFLUX SYSTEM PROTEIN"/>
    <property type="match status" value="1"/>
</dbReference>
<dbReference type="GO" id="GO:0005886">
    <property type="term" value="C:plasma membrane"/>
    <property type="evidence" value="ECO:0007669"/>
    <property type="project" value="TreeGrafter"/>
</dbReference>
<dbReference type="PANTHER" id="PTHR32063">
    <property type="match status" value="1"/>
</dbReference>
<dbReference type="SUPFAM" id="SSF82866">
    <property type="entry name" value="Multidrug efflux transporter AcrB transmembrane domain"/>
    <property type="match status" value="1"/>
</dbReference>
<feature type="transmembrane region" description="Helical" evidence="1">
    <location>
        <begin position="65"/>
        <end position="92"/>
    </location>
</feature>
<evidence type="ECO:0000313" key="3">
    <source>
        <dbReference type="Proteomes" id="UP000092839"/>
    </source>
</evidence>
<evidence type="ECO:0000313" key="2">
    <source>
        <dbReference type="EMBL" id="ANW00284.1"/>
    </source>
</evidence>
<evidence type="ECO:0008006" key="4">
    <source>
        <dbReference type="Google" id="ProtNLM"/>
    </source>
</evidence>
<sequence>MSAKNAILIVEFARELEFAGRSPIRAAIEASRLRLRPILMTSMAFIMGVLPLVLSTGAGSEMRRAMGVAVFSGMIGITVFGLFLTPVFYVLLRTVTGLKPLTNHSASVATGHAPEPGR</sequence>
<dbReference type="Proteomes" id="UP000092839">
    <property type="component" value="Chromosome"/>
</dbReference>
<dbReference type="EMBL" id="CP016428">
    <property type="protein sequence ID" value="ANW00284.1"/>
    <property type="molecule type" value="Genomic_DNA"/>
</dbReference>
<feature type="transmembrane region" description="Helical" evidence="1">
    <location>
        <begin position="38"/>
        <end position="59"/>
    </location>
</feature>
<organism evidence="2 3">
    <name type="scientific">Bradyrhizobium icense</name>
    <dbReference type="NCBI Taxonomy" id="1274631"/>
    <lineage>
        <taxon>Bacteria</taxon>
        <taxon>Pseudomonadati</taxon>
        <taxon>Pseudomonadota</taxon>
        <taxon>Alphaproteobacteria</taxon>
        <taxon>Hyphomicrobiales</taxon>
        <taxon>Nitrobacteraceae</taxon>
        <taxon>Bradyrhizobium</taxon>
    </lineage>
</organism>
<dbReference type="STRING" id="1274631.LMTR13_08985"/>
<keyword evidence="1" id="KW-0812">Transmembrane</keyword>
<reference evidence="2 3" key="1">
    <citation type="submission" date="2016-07" db="EMBL/GenBank/DDBJ databases">
        <title>Complete genome sequence of Bradyrhizobium icense LMTR 13T, a potential inoculant strain isolated from lima bean (Phaseolus lunatus) in Peru.</title>
        <authorList>
            <person name="Ormeno-Orrillo E."/>
            <person name="Duran D."/>
            <person name="Rogel M.A."/>
            <person name="Rey L."/>
            <person name="Imperial J."/>
            <person name="Ruiz-Argueso T."/>
            <person name="Martinez-Romero E."/>
        </authorList>
    </citation>
    <scope>NUCLEOTIDE SEQUENCE [LARGE SCALE GENOMIC DNA]</scope>
    <source>
        <strain evidence="2 3">LMTR 13</strain>
    </source>
</reference>
<proteinExistence type="predicted"/>
<keyword evidence="3" id="KW-1185">Reference proteome</keyword>
<dbReference type="KEGG" id="bic:LMTR13_08985"/>
<name>A0A1B1UC10_9BRAD</name>
<keyword evidence="1" id="KW-0472">Membrane</keyword>